<keyword evidence="2" id="KW-0812">Transmembrane</keyword>
<reference evidence="4" key="1">
    <citation type="submission" date="2022-07" db="EMBL/GenBank/DDBJ databases">
        <title>The genome of Lyophyllum shimeji provides insight into the initial evolution of ectomycorrhizal fungal genome.</title>
        <authorList>
            <person name="Kobayashi Y."/>
            <person name="Shibata T."/>
            <person name="Hirakawa H."/>
            <person name="Shigenobu S."/>
            <person name="Nishiyama T."/>
            <person name="Yamada A."/>
            <person name="Hasebe M."/>
            <person name="Kawaguchi M."/>
        </authorList>
    </citation>
    <scope>NUCLEOTIDE SEQUENCE</scope>
    <source>
        <strain evidence="4">AT787</strain>
    </source>
</reference>
<proteinExistence type="predicted"/>
<feature type="compositionally biased region" description="Polar residues" evidence="1">
    <location>
        <begin position="322"/>
        <end position="334"/>
    </location>
</feature>
<keyword evidence="2" id="KW-0472">Membrane</keyword>
<keyword evidence="5" id="KW-1185">Reference proteome</keyword>
<dbReference type="AlphaFoldDB" id="A0A9P3PMJ6"/>
<dbReference type="EMBL" id="BRPK01000006">
    <property type="protein sequence ID" value="GLB39097.1"/>
    <property type="molecule type" value="Genomic_DNA"/>
</dbReference>
<accession>A0A9P3PMJ6</accession>
<feature type="compositionally biased region" description="Low complexity" evidence="1">
    <location>
        <begin position="451"/>
        <end position="473"/>
    </location>
</feature>
<sequence length="571" mass="58735">MLTSRIPWAVLLAVAGPVVAQILPTPTLAARQDPSPSPVLVFNSVEEPVSCASTVVSWLYAGPDVSLSLFVTNVSVPQTGRPTTEPPPNTFTNTFIDGPSRRSLQPRGDISLSVANGLSPSTRSYNWTVNVPEGNYQLTAVIQTSPPYVVRSASFFVQLGTDSSCLSANPAPSASTSNPSDTSTPSATTSSTAISSSSLPTFTPIGGASNTPVNKGAIAGGVVAGAVVLLGAVGLYLFFLWRPKRNRARSASITHPSSKGPFAFGAGGGGGGRWGGLDSVDSHMAMHDTTFTATPKKTKKPYASARHQSQASSVGPFAGGISASQGDIQTSSGYPGSPYEEKYGSPDEMGLATLGPNGGRSPKLNARSYSSSTFSSDLGAFGPDPAATQRRPSLTTNSQASPRRPSVDSTVERSPFASPPTSPVVLGRSPSTGAQTQPPVPAQRKTPRKPVPAYTAASPSAPSPSLVSPAVSPYDSPVLPLGGGGHYATRAERGSLKSTSSNTKSRSKSKERSKSKGRKAGDGSSTNASSEELGSPQQPAGTLEHKSSFGPGGVEGKQLHYLIPDMPLGQQ</sequence>
<feature type="compositionally biased region" description="Polar residues" evidence="1">
    <location>
        <begin position="367"/>
        <end position="376"/>
    </location>
</feature>
<feature type="region of interest" description="Disordered" evidence="1">
    <location>
        <begin position="291"/>
        <end position="571"/>
    </location>
</feature>
<gene>
    <name evidence="4" type="ORF">LshimejAT787_0602590</name>
</gene>
<feature type="signal peptide" evidence="3">
    <location>
        <begin position="1"/>
        <end position="20"/>
    </location>
</feature>
<name>A0A9P3PMJ6_LYOSH</name>
<comment type="caution">
    <text evidence="4">The sequence shown here is derived from an EMBL/GenBank/DDBJ whole genome shotgun (WGS) entry which is preliminary data.</text>
</comment>
<evidence type="ECO:0000256" key="2">
    <source>
        <dbReference type="SAM" id="Phobius"/>
    </source>
</evidence>
<evidence type="ECO:0000313" key="5">
    <source>
        <dbReference type="Proteomes" id="UP001063166"/>
    </source>
</evidence>
<evidence type="ECO:0000313" key="4">
    <source>
        <dbReference type="EMBL" id="GLB39097.1"/>
    </source>
</evidence>
<dbReference type="OrthoDB" id="3266934at2759"/>
<feature type="compositionally biased region" description="Polar residues" evidence="1">
    <location>
        <begin position="390"/>
        <end position="401"/>
    </location>
</feature>
<dbReference type="Proteomes" id="UP001063166">
    <property type="component" value="Unassembled WGS sequence"/>
</dbReference>
<protein>
    <submittedName>
        <fullName evidence="4">Uncharacterized protein</fullName>
    </submittedName>
</protein>
<feature type="region of interest" description="Disordered" evidence="1">
    <location>
        <begin position="167"/>
        <end position="196"/>
    </location>
</feature>
<feature type="compositionally biased region" description="Polar residues" evidence="1">
    <location>
        <begin position="523"/>
        <end position="540"/>
    </location>
</feature>
<evidence type="ECO:0000256" key="1">
    <source>
        <dbReference type="SAM" id="MobiDB-lite"/>
    </source>
</evidence>
<feature type="transmembrane region" description="Helical" evidence="2">
    <location>
        <begin position="218"/>
        <end position="241"/>
    </location>
</feature>
<feature type="chain" id="PRO_5040275682" evidence="3">
    <location>
        <begin position="21"/>
        <end position="571"/>
    </location>
</feature>
<organism evidence="4 5">
    <name type="scientific">Lyophyllum shimeji</name>
    <name type="common">Hon-shimeji</name>
    <name type="synonym">Tricholoma shimeji</name>
    <dbReference type="NCBI Taxonomy" id="47721"/>
    <lineage>
        <taxon>Eukaryota</taxon>
        <taxon>Fungi</taxon>
        <taxon>Dikarya</taxon>
        <taxon>Basidiomycota</taxon>
        <taxon>Agaricomycotina</taxon>
        <taxon>Agaricomycetes</taxon>
        <taxon>Agaricomycetidae</taxon>
        <taxon>Agaricales</taxon>
        <taxon>Tricholomatineae</taxon>
        <taxon>Lyophyllaceae</taxon>
        <taxon>Lyophyllum</taxon>
    </lineage>
</organism>
<evidence type="ECO:0000256" key="3">
    <source>
        <dbReference type="SAM" id="SignalP"/>
    </source>
</evidence>
<keyword evidence="2" id="KW-1133">Transmembrane helix</keyword>
<keyword evidence="3" id="KW-0732">Signal</keyword>